<evidence type="ECO:0000313" key="1">
    <source>
        <dbReference type="Ensembl" id="ENSPSTP00000008227.1"/>
    </source>
</evidence>
<reference evidence="1" key="2">
    <citation type="submission" date="2025-09" db="UniProtKB">
        <authorList>
            <consortium name="Ensembl"/>
        </authorList>
    </citation>
    <scope>IDENTIFICATION</scope>
</reference>
<dbReference type="GO" id="GO:0007186">
    <property type="term" value="P:G protein-coupled receptor signaling pathway"/>
    <property type="evidence" value="ECO:0007669"/>
    <property type="project" value="TreeGrafter"/>
</dbReference>
<name>A0A8C9EZF2_PAVCR</name>
<dbReference type="GO" id="GO:0046935">
    <property type="term" value="F:1-phosphatidylinositol-3-kinase regulator activity"/>
    <property type="evidence" value="ECO:0007669"/>
    <property type="project" value="InterPro"/>
</dbReference>
<dbReference type="Proteomes" id="UP000694428">
    <property type="component" value="Unplaced"/>
</dbReference>
<proteinExistence type="predicted"/>
<reference evidence="1" key="1">
    <citation type="submission" date="2025-08" db="UniProtKB">
        <authorList>
            <consortium name="Ensembl"/>
        </authorList>
    </citation>
    <scope>IDENTIFICATION</scope>
</reference>
<dbReference type="InterPro" id="IPR019522">
    <property type="entry name" value="PIK3R5/6"/>
</dbReference>
<dbReference type="PANTHER" id="PTHR15593">
    <property type="entry name" value="PHOSPHATIDYLINOSITOL 3-KINASE REGULATORY SUBUNIT"/>
    <property type="match status" value="1"/>
</dbReference>
<organism evidence="1 2">
    <name type="scientific">Pavo cristatus</name>
    <name type="common">Indian peafowl</name>
    <name type="synonym">Blue peafowl</name>
    <dbReference type="NCBI Taxonomy" id="9049"/>
    <lineage>
        <taxon>Eukaryota</taxon>
        <taxon>Metazoa</taxon>
        <taxon>Chordata</taxon>
        <taxon>Craniata</taxon>
        <taxon>Vertebrata</taxon>
        <taxon>Euteleostomi</taxon>
        <taxon>Archelosauria</taxon>
        <taxon>Archosauria</taxon>
        <taxon>Dinosauria</taxon>
        <taxon>Saurischia</taxon>
        <taxon>Theropoda</taxon>
        <taxon>Coelurosauria</taxon>
        <taxon>Aves</taxon>
        <taxon>Neognathae</taxon>
        <taxon>Galloanserae</taxon>
        <taxon>Galliformes</taxon>
        <taxon>Phasianidae</taxon>
        <taxon>Phasianinae</taxon>
        <taxon>Pavo</taxon>
    </lineage>
</organism>
<dbReference type="AlphaFoldDB" id="A0A8C9EZF2"/>
<sequence>MALTGCRWGSARFDAFSTHPRVSLLPSLGAQAAHALLVPAEVESDILRRVRTLLRELDGHHPACQRDRGMLRWTLHKKIDQNPSNSPILVRILVKELERVSASQCPAGGGLISVGLHPSQAGQAPVREAVGAGAS</sequence>
<evidence type="ECO:0000313" key="2">
    <source>
        <dbReference type="Proteomes" id="UP000694428"/>
    </source>
</evidence>
<keyword evidence="2" id="KW-1185">Reference proteome</keyword>
<accession>A0A8C9EZF2</accession>
<protein>
    <submittedName>
        <fullName evidence="1">Uncharacterized protein</fullName>
    </submittedName>
</protein>
<dbReference type="Ensembl" id="ENSPSTT00000008639.1">
    <property type="protein sequence ID" value="ENSPSTP00000008227.1"/>
    <property type="gene ID" value="ENSPSTG00000005813.1"/>
</dbReference>
<dbReference type="GO" id="GO:0005944">
    <property type="term" value="C:phosphatidylinositol 3-kinase complex, class IB"/>
    <property type="evidence" value="ECO:0007669"/>
    <property type="project" value="InterPro"/>
</dbReference>
<dbReference type="PANTHER" id="PTHR15593:SF1">
    <property type="entry name" value="PHOSPHOINOSITIDE 3-KINASE REGULATORY SUBUNIT 6"/>
    <property type="match status" value="1"/>
</dbReference>